<accession>A0A6G1IY03</accession>
<dbReference type="GO" id="GO:0004497">
    <property type="term" value="F:monooxygenase activity"/>
    <property type="evidence" value="ECO:0007669"/>
    <property type="project" value="UniProtKB-KW"/>
</dbReference>
<evidence type="ECO:0000256" key="16">
    <source>
        <dbReference type="SAM" id="SignalP"/>
    </source>
</evidence>
<keyword evidence="11" id="KW-0119">Carbohydrate metabolism</keyword>
<comment type="cofactor">
    <cofactor evidence="1">
        <name>Cu(2+)</name>
        <dbReference type="ChEBI" id="CHEBI:29036"/>
    </cofactor>
</comment>
<sequence>MSKTSFKSVAFLALLQSAAGHYYFPHLIVNGTKTPEFKYVRDVAPNPDGTYDDPDGYNGKEAPVYGEFDTKYMTDVRCGRDGHKWANTTETASVVAGSEVGFHIKEFKDAEFNNGVFHSGPAQVYMSASEDLATDVGDGDWFKIYYLGPEDDTTWATAGATQINFSIPLTTPPGTYMLRLELPFPIKDWPGHSQWYVNCAHVDIIGAGGGTPGPTIKIPDAYKNEDPGIGFEDGVDFNKGLNNYHPPGPAVWEG</sequence>
<reference evidence="18" key="1">
    <citation type="journal article" date="2020" name="Stud. Mycol.">
        <title>101 Dothideomycetes genomes: a test case for predicting lifestyles and emergence of pathogens.</title>
        <authorList>
            <person name="Haridas S."/>
            <person name="Albert R."/>
            <person name="Binder M."/>
            <person name="Bloem J."/>
            <person name="Labutti K."/>
            <person name="Salamov A."/>
            <person name="Andreopoulos B."/>
            <person name="Baker S."/>
            <person name="Barry K."/>
            <person name="Bills G."/>
            <person name="Bluhm B."/>
            <person name="Cannon C."/>
            <person name="Castanera R."/>
            <person name="Culley D."/>
            <person name="Daum C."/>
            <person name="Ezra D."/>
            <person name="Gonzalez J."/>
            <person name="Henrissat B."/>
            <person name="Kuo A."/>
            <person name="Liang C."/>
            <person name="Lipzen A."/>
            <person name="Lutzoni F."/>
            <person name="Magnuson J."/>
            <person name="Mondo S."/>
            <person name="Nolan M."/>
            <person name="Ohm R."/>
            <person name="Pangilinan J."/>
            <person name="Park H.-J."/>
            <person name="Ramirez L."/>
            <person name="Alfaro M."/>
            <person name="Sun H."/>
            <person name="Tritt A."/>
            <person name="Yoshinaga Y."/>
            <person name="Zwiers L.-H."/>
            <person name="Turgeon B."/>
            <person name="Goodwin S."/>
            <person name="Spatafora J."/>
            <person name="Crous P."/>
            <person name="Grigoriev I."/>
        </authorList>
    </citation>
    <scope>NUCLEOTIDE SEQUENCE</scope>
    <source>
        <strain evidence="18">CBS 122367</strain>
    </source>
</reference>
<evidence type="ECO:0000256" key="4">
    <source>
        <dbReference type="ARBA" id="ARBA00022723"/>
    </source>
</evidence>
<keyword evidence="7" id="KW-0560">Oxidoreductase</keyword>
<keyword evidence="12" id="KW-0624">Polysaccharide degradation</keyword>
<evidence type="ECO:0000256" key="7">
    <source>
        <dbReference type="ARBA" id="ARBA00023002"/>
    </source>
</evidence>
<evidence type="ECO:0000256" key="9">
    <source>
        <dbReference type="ARBA" id="ARBA00023033"/>
    </source>
</evidence>
<dbReference type="GO" id="GO:0030245">
    <property type="term" value="P:cellulose catabolic process"/>
    <property type="evidence" value="ECO:0007669"/>
    <property type="project" value="UniProtKB-KW"/>
</dbReference>
<dbReference type="Gene3D" id="2.70.50.70">
    <property type="match status" value="1"/>
</dbReference>
<keyword evidence="10" id="KW-1015">Disulfide bond</keyword>
<evidence type="ECO:0000256" key="5">
    <source>
        <dbReference type="ARBA" id="ARBA00022729"/>
    </source>
</evidence>
<dbReference type="InterPro" id="IPR005103">
    <property type="entry name" value="AA9_LPMO"/>
</dbReference>
<keyword evidence="4" id="KW-0479">Metal-binding</keyword>
<comment type="subcellular location">
    <subcellularLocation>
        <location evidence="2">Secreted</location>
    </subcellularLocation>
</comment>
<evidence type="ECO:0000256" key="1">
    <source>
        <dbReference type="ARBA" id="ARBA00001973"/>
    </source>
</evidence>
<keyword evidence="3" id="KW-0964">Secreted</keyword>
<evidence type="ECO:0000256" key="11">
    <source>
        <dbReference type="ARBA" id="ARBA00023277"/>
    </source>
</evidence>
<dbReference type="GO" id="GO:0005576">
    <property type="term" value="C:extracellular region"/>
    <property type="evidence" value="ECO:0007669"/>
    <property type="project" value="UniProtKB-SubCell"/>
</dbReference>
<dbReference type="PANTHER" id="PTHR33353">
    <property type="entry name" value="PUTATIVE (AFU_ORTHOLOGUE AFUA_1G12560)-RELATED"/>
    <property type="match status" value="1"/>
</dbReference>
<proteinExistence type="inferred from homology"/>
<dbReference type="PANTHER" id="PTHR33353:SF10">
    <property type="entry name" value="ENDO-BETA-1,4-GLUCANASE D"/>
    <property type="match status" value="1"/>
</dbReference>
<evidence type="ECO:0000256" key="6">
    <source>
        <dbReference type="ARBA" id="ARBA00023001"/>
    </source>
</evidence>
<gene>
    <name evidence="18" type="ORF">K458DRAFT_453579</name>
</gene>
<evidence type="ECO:0000313" key="18">
    <source>
        <dbReference type="EMBL" id="KAF2683124.1"/>
    </source>
</evidence>
<keyword evidence="6" id="KW-0136">Cellulose degradation</keyword>
<comment type="similarity">
    <text evidence="13">Belongs to the polysaccharide monooxygenase AA9 family.</text>
</comment>
<comment type="catalytic activity">
    <reaction evidence="14">
        <text>[(1-&gt;4)-beta-D-glucosyl]n+m + reduced acceptor + O2 = 4-dehydro-beta-D-glucosyl-[(1-&gt;4)-beta-D-glucosyl]n-1 + [(1-&gt;4)-beta-D-glucosyl]m + acceptor + H2O.</text>
        <dbReference type="EC" id="1.14.99.56"/>
    </reaction>
</comment>
<dbReference type="EC" id="1.14.99.56" evidence="15"/>
<dbReference type="InterPro" id="IPR049892">
    <property type="entry name" value="AA9"/>
</dbReference>
<keyword evidence="19" id="KW-1185">Reference proteome</keyword>
<keyword evidence="5 16" id="KW-0732">Signal</keyword>
<evidence type="ECO:0000256" key="2">
    <source>
        <dbReference type="ARBA" id="ARBA00004613"/>
    </source>
</evidence>
<keyword evidence="9 18" id="KW-0503">Monooxygenase</keyword>
<evidence type="ECO:0000256" key="12">
    <source>
        <dbReference type="ARBA" id="ARBA00023326"/>
    </source>
</evidence>
<name>A0A6G1IY03_9PLEO</name>
<feature type="signal peptide" evidence="16">
    <location>
        <begin position="1"/>
        <end position="20"/>
    </location>
</feature>
<dbReference type="Pfam" id="PF03443">
    <property type="entry name" value="AA9"/>
    <property type="match status" value="1"/>
</dbReference>
<organism evidence="18 19">
    <name type="scientific">Lentithecium fluviatile CBS 122367</name>
    <dbReference type="NCBI Taxonomy" id="1168545"/>
    <lineage>
        <taxon>Eukaryota</taxon>
        <taxon>Fungi</taxon>
        <taxon>Dikarya</taxon>
        <taxon>Ascomycota</taxon>
        <taxon>Pezizomycotina</taxon>
        <taxon>Dothideomycetes</taxon>
        <taxon>Pleosporomycetidae</taxon>
        <taxon>Pleosporales</taxon>
        <taxon>Massarineae</taxon>
        <taxon>Lentitheciaceae</taxon>
        <taxon>Lentithecium</taxon>
    </lineage>
</organism>
<feature type="domain" description="Auxiliary Activity family 9 catalytic" evidence="17">
    <location>
        <begin position="21"/>
        <end position="231"/>
    </location>
</feature>
<dbReference type="OrthoDB" id="6038816at2759"/>
<dbReference type="EMBL" id="MU005585">
    <property type="protein sequence ID" value="KAF2683124.1"/>
    <property type="molecule type" value="Genomic_DNA"/>
</dbReference>
<evidence type="ECO:0000256" key="10">
    <source>
        <dbReference type="ARBA" id="ARBA00023157"/>
    </source>
</evidence>
<dbReference type="AlphaFoldDB" id="A0A6G1IY03"/>
<keyword evidence="8" id="KW-0186">Copper</keyword>
<protein>
    <recommendedName>
        <fullName evidence="15">lytic cellulose monooxygenase (C4-dehydrogenating)</fullName>
        <ecNumber evidence="15">1.14.99.56</ecNumber>
    </recommendedName>
</protein>
<evidence type="ECO:0000313" key="19">
    <source>
        <dbReference type="Proteomes" id="UP000799291"/>
    </source>
</evidence>
<evidence type="ECO:0000256" key="8">
    <source>
        <dbReference type="ARBA" id="ARBA00023008"/>
    </source>
</evidence>
<evidence type="ECO:0000256" key="3">
    <source>
        <dbReference type="ARBA" id="ARBA00022525"/>
    </source>
</evidence>
<dbReference type="Proteomes" id="UP000799291">
    <property type="component" value="Unassembled WGS sequence"/>
</dbReference>
<evidence type="ECO:0000256" key="13">
    <source>
        <dbReference type="ARBA" id="ARBA00044502"/>
    </source>
</evidence>
<evidence type="ECO:0000256" key="15">
    <source>
        <dbReference type="ARBA" id="ARBA00047174"/>
    </source>
</evidence>
<dbReference type="GO" id="GO:0046872">
    <property type="term" value="F:metal ion binding"/>
    <property type="evidence" value="ECO:0007669"/>
    <property type="project" value="UniProtKB-KW"/>
</dbReference>
<evidence type="ECO:0000256" key="14">
    <source>
        <dbReference type="ARBA" id="ARBA00045077"/>
    </source>
</evidence>
<evidence type="ECO:0000259" key="17">
    <source>
        <dbReference type="Pfam" id="PF03443"/>
    </source>
</evidence>
<feature type="chain" id="PRO_5026259442" description="lytic cellulose monooxygenase (C4-dehydrogenating)" evidence="16">
    <location>
        <begin position="21"/>
        <end position="254"/>
    </location>
</feature>